<evidence type="ECO:0000313" key="2">
    <source>
        <dbReference type="EMBL" id="CAG9474549.1"/>
    </source>
</evidence>
<proteinExistence type="predicted"/>
<dbReference type="InterPro" id="IPR008780">
    <property type="entry name" value="Plasmodium_Vir"/>
</dbReference>
<protein>
    <submittedName>
        <fullName evidence="2">(malaria parasite P. vivax) hypothetical protein</fullName>
    </submittedName>
</protein>
<dbReference type="VEuPathDB" id="PlasmoDB:PVPAM_100007100"/>
<dbReference type="EMBL" id="CAJZCX010000005">
    <property type="protein sequence ID" value="CAG9474549.1"/>
    <property type="molecule type" value="Genomic_DNA"/>
</dbReference>
<dbReference type="Proteomes" id="UP000779233">
    <property type="component" value="Unassembled WGS sequence"/>
</dbReference>
<gene>
    <name evidence="2" type="ORF">PVW1_100011500</name>
</gene>
<evidence type="ECO:0000313" key="3">
    <source>
        <dbReference type="Proteomes" id="UP000779233"/>
    </source>
</evidence>
<evidence type="ECO:0000256" key="1">
    <source>
        <dbReference type="SAM" id="MobiDB-lite"/>
    </source>
</evidence>
<feature type="region of interest" description="Disordered" evidence="1">
    <location>
        <begin position="272"/>
        <end position="313"/>
    </location>
</feature>
<dbReference type="AlphaFoldDB" id="A0A8S4HBT1"/>
<comment type="caution">
    <text evidence="2">The sequence shown here is derived from an EMBL/GenBank/DDBJ whole genome shotgun (WGS) entry which is preliminary data.</text>
</comment>
<organism evidence="2 3">
    <name type="scientific">Plasmodium vivax</name>
    <name type="common">malaria parasite P. vivax</name>
    <dbReference type="NCBI Taxonomy" id="5855"/>
    <lineage>
        <taxon>Eukaryota</taxon>
        <taxon>Sar</taxon>
        <taxon>Alveolata</taxon>
        <taxon>Apicomplexa</taxon>
        <taxon>Aconoidasida</taxon>
        <taxon>Haemosporida</taxon>
        <taxon>Plasmodiidae</taxon>
        <taxon>Plasmodium</taxon>
        <taxon>Plasmodium (Plasmodium)</taxon>
    </lineage>
</organism>
<dbReference type="Pfam" id="PF05795">
    <property type="entry name" value="Plasmodium_Vir"/>
    <property type="match status" value="1"/>
</dbReference>
<accession>A0A8S4HBT1</accession>
<name>A0A8S4HBT1_PLAVI</name>
<feature type="compositionally biased region" description="Polar residues" evidence="1">
    <location>
        <begin position="273"/>
        <end position="287"/>
    </location>
</feature>
<reference evidence="2" key="1">
    <citation type="submission" date="2021-09" db="EMBL/GenBank/DDBJ databases">
        <authorList>
            <consortium name="Pathogen Informatics"/>
        </authorList>
    </citation>
    <scope>NUCLEOTIDE SEQUENCE</scope>
    <source>
        <strain evidence="2">PvW1</strain>
    </source>
</reference>
<sequence>MSENITDISKWKEKVGFSYYPFLFNVWFAYEGFENPVEGDASENAYFALCYSILKHLGEDIDRYKSGCMKLMRNLKYYAHFTHHFSPTKERCDILYNWLNKLLSNDEIKDNIISECFEEYDRGKRFMNDDIKCSYESNNQDFLNPMYIILLNIFNYNTQNIKNTLIGNNAQHRILCQNFVCEAVKIYKHMYESYCHDKKHDSEKLEKTCLKLSQFKKSYDFFHKSLGNFNYNIPSLDNIDNEISTKCSSEAKRTLLSFDGVEIPEYTSDKEMTTSVGKSGIHSQGGLSDSAEIRGYPTGKDLPTPFGNRDSPMRKTITTTVGTVAGASSLLALLYKFSPGGNWIRSGFRGGRGTINSNLYAEGPNELLFDGMEHNGFNSYSIGYEAM</sequence>